<name>A0ABQ5BU82_9ASTR</name>
<gene>
    <name evidence="2" type="ORF">Tco_0876515</name>
</gene>
<comment type="caution">
    <text evidence="2">The sequence shown here is derived from an EMBL/GenBank/DDBJ whole genome shotgun (WGS) entry which is preliminary data.</text>
</comment>
<dbReference type="EMBL" id="BQNB010013589">
    <property type="protein sequence ID" value="GJT17809.1"/>
    <property type="molecule type" value="Genomic_DNA"/>
</dbReference>
<organism evidence="2 3">
    <name type="scientific">Tanacetum coccineum</name>
    <dbReference type="NCBI Taxonomy" id="301880"/>
    <lineage>
        <taxon>Eukaryota</taxon>
        <taxon>Viridiplantae</taxon>
        <taxon>Streptophyta</taxon>
        <taxon>Embryophyta</taxon>
        <taxon>Tracheophyta</taxon>
        <taxon>Spermatophyta</taxon>
        <taxon>Magnoliopsida</taxon>
        <taxon>eudicotyledons</taxon>
        <taxon>Gunneridae</taxon>
        <taxon>Pentapetalae</taxon>
        <taxon>asterids</taxon>
        <taxon>campanulids</taxon>
        <taxon>Asterales</taxon>
        <taxon>Asteraceae</taxon>
        <taxon>Asteroideae</taxon>
        <taxon>Anthemideae</taxon>
        <taxon>Anthemidinae</taxon>
        <taxon>Tanacetum</taxon>
    </lineage>
</organism>
<reference evidence="2" key="1">
    <citation type="journal article" date="2022" name="Int. J. Mol. Sci.">
        <title>Draft Genome of Tanacetum Coccineum: Genomic Comparison of Closely Related Tanacetum-Family Plants.</title>
        <authorList>
            <person name="Yamashiro T."/>
            <person name="Shiraishi A."/>
            <person name="Nakayama K."/>
            <person name="Satake H."/>
        </authorList>
    </citation>
    <scope>NUCLEOTIDE SEQUENCE</scope>
</reference>
<dbReference type="PANTHER" id="PTHR32166">
    <property type="entry name" value="OSJNBA0013A04.12 PROTEIN"/>
    <property type="match status" value="1"/>
</dbReference>
<dbReference type="SUPFAM" id="SSF53098">
    <property type="entry name" value="Ribonuclease H-like"/>
    <property type="match status" value="1"/>
</dbReference>
<evidence type="ECO:0000313" key="3">
    <source>
        <dbReference type="Proteomes" id="UP001151760"/>
    </source>
</evidence>
<protein>
    <submittedName>
        <fullName evidence="2">Zinc finger protein</fullName>
    </submittedName>
</protein>
<reference evidence="2" key="2">
    <citation type="submission" date="2022-01" db="EMBL/GenBank/DDBJ databases">
        <authorList>
            <person name="Yamashiro T."/>
            <person name="Shiraishi A."/>
            <person name="Satake H."/>
            <person name="Nakayama K."/>
        </authorList>
    </citation>
    <scope>NUCLEOTIDE SEQUENCE</scope>
</reference>
<proteinExistence type="predicted"/>
<evidence type="ECO:0000259" key="1">
    <source>
        <dbReference type="Pfam" id="PF05699"/>
    </source>
</evidence>
<evidence type="ECO:0000313" key="2">
    <source>
        <dbReference type="EMBL" id="GJT17809.1"/>
    </source>
</evidence>
<keyword evidence="3" id="KW-1185">Reference proteome</keyword>
<sequence>MYFAVYLYFGSDNTRGKFIPEDPLVSYTTVLESEPCFSSLVAAPFVAQLQHLLWPSCSIWWRSYGIDTPLLQRFAITVLSQTCSASPCERNCSTFDNLHSKKRNSLLKQKLNDLVFIQYNTRLRRRFESIKTNKSLDHVLLRDVEENDEWTIPTENELQDFVNAGDGLLWSDVREAMGGNVDIVPSTRSKRERYRDDDDEISVGGGLEEEVNALVDVDSDAEPLERN</sequence>
<feature type="domain" description="HAT C-terminal dimerisation" evidence="1">
    <location>
        <begin position="59"/>
        <end position="120"/>
    </location>
</feature>
<dbReference type="InterPro" id="IPR008906">
    <property type="entry name" value="HATC_C_dom"/>
</dbReference>
<dbReference type="InterPro" id="IPR012337">
    <property type="entry name" value="RNaseH-like_sf"/>
</dbReference>
<dbReference type="Pfam" id="PF05699">
    <property type="entry name" value="Dimer_Tnp_hAT"/>
    <property type="match status" value="1"/>
</dbReference>
<dbReference type="Proteomes" id="UP001151760">
    <property type="component" value="Unassembled WGS sequence"/>
</dbReference>
<dbReference type="PANTHER" id="PTHR32166:SF123">
    <property type="entry name" value="BED-TYPE DOMAIN-CONTAINING PROTEIN"/>
    <property type="match status" value="1"/>
</dbReference>
<accession>A0ABQ5BU82</accession>